<feature type="compositionally biased region" description="Low complexity" evidence="1">
    <location>
        <begin position="104"/>
        <end position="114"/>
    </location>
</feature>
<evidence type="ECO:0000313" key="2">
    <source>
        <dbReference type="EMBL" id="MFD1633639.1"/>
    </source>
</evidence>
<name>A0ABD6CXN3_9EURY</name>
<organism evidence="2 3">
    <name type="scientific">Haloplanus ruber</name>
    <dbReference type="NCBI Taxonomy" id="869892"/>
    <lineage>
        <taxon>Archaea</taxon>
        <taxon>Methanobacteriati</taxon>
        <taxon>Methanobacteriota</taxon>
        <taxon>Stenosarchaea group</taxon>
        <taxon>Halobacteria</taxon>
        <taxon>Halobacteriales</taxon>
        <taxon>Haloferacaceae</taxon>
        <taxon>Haloplanus</taxon>
    </lineage>
</organism>
<gene>
    <name evidence="2" type="ORF">ACFSBJ_07830</name>
</gene>
<accession>A0ABD6CXN3</accession>
<keyword evidence="3" id="KW-1185">Reference proteome</keyword>
<evidence type="ECO:0000313" key="3">
    <source>
        <dbReference type="Proteomes" id="UP001597075"/>
    </source>
</evidence>
<dbReference type="RefSeq" id="WP_256405484.1">
    <property type="nucleotide sequence ID" value="NZ_CP187151.1"/>
</dbReference>
<dbReference type="AlphaFoldDB" id="A0ABD6CXN3"/>
<proteinExistence type="predicted"/>
<comment type="caution">
    <text evidence="2">The sequence shown here is derived from an EMBL/GenBank/DDBJ whole genome shotgun (WGS) entry which is preliminary data.</text>
</comment>
<sequence>MTDRIMTGDADERPHGGTCPACKREYRRAITFTDDGVIRGELAGDVCITPEYLFTHSTITVAEPDDDFPTREVGAMGNRREESVEPTAVTDVWVSADPDDPDGDGFVFPDADGE</sequence>
<protein>
    <recommendedName>
        <fullName evidence="4">Flagella cluster protein</fullName>
    </recommendedName>
</protein>
<dbReference type="Proteomes" id="UP001597075">
    <property type="component" value="Unassembled WGS sequence"/>
</dbReference>
<feature type="region of interest" description="Disordered" evidence="1">
    <location>
        <begin position="63"/>
        <end position="114"/>
    </location>
</feature>
<evidence type="ECO:0008006" key="4">
    <source>
        <dbReference type="Google" id="ProtNLM"/>
    </source>
</evidence>
<dbReference type="EMBL" id="JBHUDL010000009">
    <property type="protein sequence ID" value="MFD1633639.1"/>
    <property type="molecule type" value="Genomic_DNA"/>
</dbReference>
<reference evidence="2 3" key="1">
    <citation type="journal article" date="2019" name="Int. J. Syst. Evol. Microbiol.">
        <title>The Global Catalogue of Microorganisms (GCM) 10K type strain sequencing project: providing services to taxonomists for standard genome sequencing and annotation.</title>
        <authorList>
            <consortium name="The Broad Institute Genomics Platform"/>
            <consortium name="The Broad Institute Genome Sequencing Center for Infectious Disease"/>
            <person name="Wu L."/>
            <person name="Ma J."/>
        </authorList>
    </citation>
    <scope>NUCLEOTIDE SEQUENCE [LARGE SCALE GENOMIC DNA]</scope>
    <source>
        <strain evidence="2 3">CGMCC 1.10594</strain>
    </source>
</reference>
<evidence type="ECO:0000256" key="1">
    <source>
        <dbReference type="SAM" id="MobiDB-lite"/>
    </source>
</evidence>